<evidence type="ECO:0000313" key="1">
    <source>
        <dbReference type="EMBL" id="MCQ8184580.1"/>
    </source>
</evidence>
<organism evidence="1 2">
    <name type="scientific">Parvularcula maris</name>
    <dbReference type="NCBI Taxonomy" id="2965077"/>
    <lineage>
        <taxon>Bacteria</taxon>
        <taxon>Pseudomonadati</taxon>
        <taxon>Pseudomonadota</taxon>
        <taxon>Alphaproteobacteria</taxon>
        <taxon>Parvularculales</taxon>
        <taxon>Parvularculaceae</taxon>
        <taxon>Parvularcula</taxon>
    </lineage>
</organism>
<comment type="caution">
    <text evidence="1">The sequence shown here is derived from an EMBL/GenBank/DDBJ whole genome shotgun (WGS) entry which is preliminary data.</text>
</comment>
<sequence length="45" mass="5666">MPRRYTYTPCAKRRAKRILAPWWTEYDDLRLRQIEEAQKADKRKR</sequence>
<keyword evidence="2" id="KW-1185">Reference proteome</keyword>
<dbReference type="Proteomes" id="UP001142610">
    <property type="component" value="Unassembled WGS sequence"/>
</dbReference>
<dbReference type="EMBL" id="JANIBC010000002">
    <property type="protein sequence ID" value="MCQ8184580.1"/>
    <property type="molecule type" value="Genomic_DNA"/>
</dbReference>
<proteinExistence type="predicted"/>
<gene>
    <name evidence="1" type="ORF">NOG11_04195</name>
</gene>
<evidence type="ECO:0000313" key="2">
    <source>
        <dbReference type="Proteomes" id="UP001142610"/>
    </source>
</evidence>
<protein>
    <submittedName>
        <fullName evidence="1">Uncharacterized protein</fullName>
    </submittedName>
</protein>
<name>A0A9X2L7P2_9PROT</name>
<dbReference type="AlphaFoldDB" id="A0A9X2L7P2"/>
<dbReference type="RefSeq" id="WP_256618428.1">
    <property type="nucleotide sequence ID" value="NZ_JANIBC010000002.1"/>
</dbReference>
<reference evidence="1" key="1">
    <citation type="submission" date="2022-07" db="EMBL/GenBank/DDBJ databases">
        <title>Parvularcula maris sp. nov., an algicidal bacterium isolated from seawater.</title>
        <authorList>
            <person name="Li F."/>
        </authorList>
    </citation>
    <scope>NUCLEOTIDE SEQUENCE</scope>
    <source>
        <strain evidence="1">BGMRC 0090</strain>
    </source>
</reference>
<accession>A0A9X2L7P2</accession>